<evidence type="ECO:0000313" key="2">
    <source>
        <dbReference type="EMBL" id="PQO45756.1"/>
    </source>
</evidence>
<dbReference type="AlphaFoldDB" id="A0A2S8GMU3"/>
<accession>A0A2S8GMU3</accession>
<reference evidence="2 3" key="1">
    <citation type="submission" date="2018-02" db="EMBL/GenBank/DDBJ databases">
        <title>Comparative genomes isolates from brazilian mangrove.</title>
        <authorList>
            <person name="Araujo J.E."/>
            <person name="Taketani R.G."/>
            <person name="Silva M.C.P."/>
            <person name="Loureco M.V."/>
            <person name="Andreote F.D."/>
        </authorList>
    </citation>
    <scope>NUCLEOTIDE SEQUENCE [LARGE SCALE GENOMIC DNA]</scope>
    <source>
        <strain evidence="2 3">Nap-Phe MGV</strain>
    </source>
</reference>
<evidence type="ECO:0000313" key="3">
    <source>
        <dbReference type="Proteomes" id="UP000237819"/>
    </source>
</evidence>
<dbReference type="Pfam" id="PF04972">
    <property type="entry name" value="BON"/>
    <property type="match status" value="1"/>
</dbReference>
<comment type="caution">
    <text evidence="2">The sequence shown here is derived from an EMBL/GenBank/DDBJ whole genome shotgun (WGS) entry which is preliminary data.</text>
</comment>
<dbReference type="EMBL" id="PUHZ01000013">
    <property type="protein sequence ID" value="PQO45756.1"/>
    <property type="molecule type" value="Genomic_DNA"/>
</dbReference>
<sequence>MNAVSTELEITAGENRRDSSDAILTTVVRNVLDASGRDELARLYCAACDGEVVLCGTVPTDSLKLSAVRLVSRLSTVRCVSDYIVVAQ</sequence>
<name>A0A2S8GMU3_9BACT</name>
<dbReference type="OrthoDB" id="9850945at2"/>
<dbReference type="RefSeq" id="WP_105335780.1">
    <property type="nucleotide sequence ID" value="NZ_PUHZ01000013.1"/>
</dbReference>
<dbReference type="InterPro" id="IPR007055">
    <property type="entry name" value="BON_dom"/>
</dbReference>
<evidence type="ECO:0000259" key="1">
    <source>
        <dbReference type="PROSITE" id="PS50914"/>
    </source>
</evidence>
<proteinExistence type="predicted"/>
<organism evidence="2 3">
    <name type="scientific">Blastopirellula marina</name>
    <dbReference type="NCBI Taxonomy" id="124"/>
    <lineage>
        <taxon>Bacteria</taxon>
        <taxon>Pseudomonadati</taxon>
        <taxon>Planctomycetota</taxon>
        <taxon>Planctomycetia</taxon>
        <taxon>Pirellulales</taxon>
        <taxon>Pirellulaceae</taxon>
        <taxon>Blastopirellula</taxon>
    </lineage>
</organism>
<gene>
    <name evidence="2" type="ORF">C5Y93_12575</name>
</gene>
<feature type="domain" description="BON" evidence="1">
    <location>
        <begin position="20"/>
        <end position="88"/>
    </location>
</feature>
<protein>
    <recommendedName>
        <fullName evidence="1">BON domain-containing protein</fullName>
    </recommendedName>
</protein>
<dbReference type="Proteomes" id="UP000237819">
    <property type="component" value="Unassembled WGS sequence"/>
</dbReference>
<dbReference type="PROSITE" id="PS50914">
    <property type="entry name" value="BON"/>
    <property type="match status" value="1"/>
</dbReference>